<protein>
    <submittedName>
        <fullName evidence="1">Uncharacterized protein</fullName>
    </submittedName>
</protein>
<dbReference type="EMBL" id="MU003507">
    <property type="protein sequence ID" value="KAF2470823.1"/>
    <property type="molecule type" value="Genomic_DNA"/>
</dbReference>
<evidence type="ECO:0000313" key="1">
    <source>
        <dbReference type="EMBL" id="KAF2470823.1"/>
    </source>
</evidence>
<dbReference type="Proteomes" id="UP000799755">
    <property type="component" value="Unassembled WGS sequence"/>
</dbReference>
<evidence type="ECO:0000313" key="2">
    <source>
        <dbReference type="Proteomes" id="UP000799755"/>
    </source>
</evidence>
<keyword evidence="2" id="KW-1185">Reference proteome</keyword>
<name>A0ACB6QV09_9PLEO</name>
<gene>
    <name evidence="1" type="ORF">BDR25DRAFT_303785</name>
</gene>
<reference evidence="1" key="1">
    <citation type="journal article" date="2020" name="Stud. Mycol.">
        <title>101 Dothideomycetes genomes: a test case for predicting lifestyles and emergence of pathogens.</title>
        <authorList>
            <person name="Haridas S."/>
            <person name="Albert R."/>
            <person name="Binder M."/>
            <person name="Bloem J."/>
            <person name="Labutti K."/>
            <person name="Salamov A."/>
            <person name="Andreopoulos B."/>
            <person name="Baker S."/>
            <person name="Barry K."/>
            <person name="Bills G."/>
            <person name="Bluhm B."/>
            <person name="Cannon C."/>
            <person name="Castanera R."/>
            <person name="Culley D."/>
            <person name="Daum C."/>
            <person name="Ezra D."/>
            <person name="Gonzalez J."/>
            <person name="Henrissat B."/>
            <person name="Kuo A."/>
            <person name="Liang C."/>
            <person name="Lipzen A."/>
            <person name="Lutzoni F."/>
            <person name="Magnuson J."/>
            <person name="Mondo S."/>
            <person name="Nolan M."/>
            <person name="Ohm R."/>
            <person name="Pangilinan J."/>
            <person name="Park H.-J."/>
            <person name="Ramirez L."/>
            <person name="Alfaro M."/>
            <person name="Sun H."/>
            <person name="Tritt A."/>
            <person name="Yoshinaga Y."/>
            <person name="Zwiers L.-H."/>
            <person name="Turgeon B."/>
            <person name="Goodwin S."/>
            <person name="Spatafora J."/>
            <person name="Crous P."/>
            <person name="Grigoriev I."/>
        </authorList>
    </citation>
    <scope>NUCLEOTIDE SEQUENCE</scope>
    <source>
        <strain evidence="1">ATCC 200398</strain>
    </source>
</reference>
<organism evidence="1 2">
    <name type="scientific">Lindgomyces ingoldianus</name>
    <dbReference type="NCBI Taxonomy" id="673940"/>
    <lineage>
        <taxon>Eukaryota</taxon>
        <taxon>Fungi</taxon>
        <taxon>Dikarya</taxon>
        <taxon>Ascomycota</taxon>
        <taxon>Pezizomycotina</taxon>
        <taxon>Dothideomycetes</taxon>
        <taxon>Pleosporomycetidae</taxon>
        <taxon>Pleosporales</taxon>
        <taxon>Lindgomycetaceae</taxon>
        <taxon>Lindgomyces</taxon>
    </lineage>
</organism>
<proteinExistence type="predicted"/>
<accession>A0ACB6QV09</accession>
<comment type="caution">
    <text evidence="1">The sequence shown here is derived from an EMBL/GenBank/DDBJ whole genome shotgun (WGS) entry which is preliminary data.</text>
</comment>
<sequence>MSALGVIPMRASGLPNAVLPFCPGPSRLDEYPYWYRHPSAPSFLICTRCHADYIQRSPFEPSFERFTPAFIDRGNVCLFGERPHIIKVLWPAVLRIGNLGLLLDYMNRRAPIHNCRNVLDKRPLSMFAASEVPGLFLCEGCYLDYVEGSFFQWRFSPVSAYLQDKKETCVMNTSVSLGLERLLEKYASAQDWSGFVADWVARKALPGCSSTPEKASSRKWFVSIFDLQLYVCETCMWDHIIPRKMPFHEDFIPVEAVPESQGSHLVCSMSDFCGVALSYAINLADALKSKIRFWNLVEASRKAPACGKNPVTAGGNAGSWVSLVPDGSLAVCPFHASHFLFPELQSYLVKGARPTSMCALNGNFSELALLVFHKLHCLLYAGVAADFLNGAETLATLPPCPRNNAIKNGRWFMIGAANACPRCCMTFFLGIQISLGLVFPDGHLKGPTIGVPSLTSCDFSSIRVRQAYIEACKKGDASGLLALAKTRDEIRASLILARGKRDLAYNGALHNAVLGTAYGGLDSALTAAGADGAYLHGNSRLGWYNTTEGAQSAMCFDAMQQGFGKAGDMSVTMEIARLEALWKEVE</sequence>